<feature type="region of interest" description="Disordered" evidence="1">
    <location>
        <begin position="63"/>
        <end position="106"/>
    </location>
</feature>
<dbReference type="Proteomes" id="UP001153269">
    <property type="component" value="Unassembled WGS sequence"/>
</dbReference>
<proteinExistence type="predicted"/>
<name>A0A9N7U9X1_PLEPL</name>
<reference evidence="2" key="1">
    <citation type="submission" date="2020-03" db="EMBL/GenBank/DDBJ databases">
        <authorList>
            <person name="Weist P."/>
        </authorList>
    </citation>
    <scope>NUCLEOTIDE SEQUENCE</scope>
</reference>
<protein>
    <submittedName>
        <fullName evidence="2">Uncharacterized protein</fullName>
    </submittedName>
</protein>
<dbReference type="AlphaFoldDB" id="A0A9N7U9X1"/>
<evidence type="ECO:0000256" key="1">
    <source>
        <dbReference type="SAM" id="MobiDB-lite"/>
    </source>
</evidence>
<keyword evidence="3" id="KW-1185">Reference proteome</keyword>
<feature type="region of interest" description="Disordered" evidence="1">
    <location>
        <begin position="1"/>
        <end position="24"/>
    </location>
</feature>
<evidence type="ECO:0000313" key="3">
    <source>
        <dbReference type="Proteomes" id="UP001153269"/>
    </source>
</evidence>
<comment type="caution">
    <text evidence="2">The sequence shown here is derived from an EMBL/GenBank/DDBJ whole genome shotgun (WGS) entry which is preliminary data.</text>
</comment>
<sequence>MKLGGRMRGELKAGGDGDRGSSSCSSIEFSLMTLLRLMLPPNPKLLMLPPPLLLRGLELANIASPPLPPRLGMPNTSGGRDTGGRGRSGEAQRRSREQQELEGLAW</sequence>
<evidence type="ECO:0000313" key="2">
    <source>
        <dbReference type="EMBL" id="CAB1427030.1"/>
    </source>
</evidence>
<feature type="compositionally biased region" description="Basic and acidic residues" evidence="1">
    <location>
        <begin position="7"/>
        <end position="19"/>
    </location>
</feature>
<dbReference type="EMBL" id="CADEAL010000935">
    <property type="protein sequence ID" value="CAB1427030.1"/>
    <property type="molecule type" value="Genomic_DNA"/>
</dbReference>
<accession>A0A9N7U9X1</accession>
<feature type="compositionally biased region" description="Basic and acidic residues" evidence="1">
    <location>
        <begin position="82"/>
        <end position="99"/>
    </location>
</feature>
<organism evidence="2 3">
    <name type="scientific">Pleuronectes platessa</name>
    <name type="common">European plaice</name>
    <dbReference type="NCBI Taxonomy" id="8262"/>
    <lineage>
        <taxon>Eukaryota</taxon>
        <taxon>Metazoa</taxon>
        <taxon>Chordata</taxon>
        <taxon>Craniata</taxon>
        <taxon>Vertebrata</taxon>
        <taxon>Euteleostomi</taxon>
        <taxon>Actinopterygii</taxon>
        <taxon>Neopterygii</taxon>
        <taxon>Teleostei</taxon>
        <taxon>Neoteleostei</taxon>
        <taxon>Acanthomorphata</taxon>
        <taxon>Carangaria</taxon>
        <taxon>Pleuronectiformes</taxon>
        <taxon>Pleuronectoidei</taxon>
        <taxon>Pleuronectidae</taxon>
        <taxon>Pleuronectes</taxon>
    </lineage>
</organism>
<gene>
    <name evidence="2" type="ORF">PLEPLA_LOCUS14968</name>
</gene>